<evidence type="ECO:0000256" key="1">
    <source>
        <dbReference type="SAM" id="SignalP"/>
    </source>
</evidence>
<evidence type="ECO:0000313" key="2">
    <source>
        <dbReference type="EMBL" id="MBB3890040.1"/>
    </source>
</evidence>
<accession>A0A839ZXM4</accession>
<protein>
    <recommendedName>
        <fullName evidence="4">Outer membrane protein beta-barrel domain-containing protein</fullName>
    </recommendedName>
</protein>
<evidence type="ECO:0000313" key="3">
    <source>
        <dbReference type="Proteomes" id="UP000530564"/>
    </source>
</evidence>
<dbReference type="EMBL" id="JACIDK010000001">
    <property type="protein sequence ID" value="MBB3890040.1"/>
    <property type="molecule type" value="Genomic_DNA"/>
</dbReference>
<dbReference type="AlphaFoldDB" id="A0A839ZXM4"/>
<proteinExistence type="predicted"/>
<reference evidence="2 3" key="1">
    <citation type="submission" date="2020-08" db="EMBL/GenBank/DDBJ databases">
        <title>Genomic Encyclopedia of Type Strains, Phase IV (KMG-IV): sequencing the most valuable type-strain genomes for metagenomic binning, comparative biology and taxonomic classification.</title>
        <authorList>
            <person name="Goeker M."/>
        </authorList>
    </citation>
    <scope>NUCLEOTIDE SEQUENCE [LARGE SCALE GENOMIC DNA]</scope>
    <source>
        <strain evidence="2 3">DSM 21793</strain>
    </source>
</reference>
<comment type="caution">
    <text evidence="2">The sequence shown here is derived from an EMBL/GenBank/DDBJ whole genome shotgun (WGS) entry which is preliminary data.</text>
</comment>
<gene>
    <name evidence="2" type="ORF">GGQ61_000737</name>
</gene>
<name>A0A839ZXM4_9CAUL</name>
<feature type="signal peptide" evidence="1">
    <location>
        <begin position="1"/>
        <end position="22"/>
    </location>
</feature>
<organism evidence="2 3">
    <name type="scientific">Phenylobacterium haematophilum</name>
    <dbReference type="NCBI Taxonomy" id="98513"/>
    <lineage>
        <taxon>Bacteria</taxon>
        <taxon>Pseudomonadati</taxon>
        <taxon>Pseudomonadota</taxon>
        <taxon>Alphaproteobacteria</taxon>
        <taxon>Caulobacterales</taxon>
        <taxon>Caulobacteraceae</taxon>
        <taxon>Phenylobacterium</taxon>
    </lineage>
</organism>
<keyword evidence="1" id="KW-0732">Signal</keyword>
<feature type="chain" id="PRO_5032422324" description="Outer membrane protein beta-barrel domain-containing protein" evidence="1">
    <location>
        <begin position="23"/>
        <end position="253"/>
    </location>
</feature>
<sequence>MRRIGILALLAATAGLPAAAHAEDDWTVAITPYVWIAFPTGDVSLASGRGGSRPTVNPDVQVNFDDIGLSGAFTGSADVRYGKFGVLGDLTYYEVEADKDIAAGPLPDADGKVTISGTKGMIVGYWRAYETDRASVDILGGAHYLGIDADVAVSTPNRQIDFGAKEDLWDPVIGVRGKTMIGEHFGVIGLAAAGGFGVSSESLYEVQAYLSYRFNDLITAEAGYRFYSTKWEGDRIDYDASFSGPLMGLTFTF</sequence>
<dbReference type="Proteomes" id="UP000530564">
    <property type="component" value="Unassembled WGS sequence"/>
</dbReference>
<keyword evidence="3" id="KW-1185">Reference proteome</keyword>
<dbReference type="RefSeq" id="WP_183769915.1">
    <property type="nucleotide sequence ID" value="NZ_JACIDK010000001.1"/>
</dbReference>
<evidence type="ECO:0008006" key="4">
    <source>
        <dbReference type="Google" id="ProtNLM"/>
    </source>
</evidence>